<dbReference type="EMBL" id="CAJPDR010000437">
    <property type="protein sequence ID" value="CAF9936246.1"/>
    <property type="molecule type" value="Genomic_DNA"/>
</dbReference>
<dbReference type="Gene3D" id="1.25.40.20">
    <property type="entry name" value="Ankyrin repeat-containing domain"/>
    <property type="match status" value="2"/>
</dbReference>
<dbReference type="Gene3D" id="3.40.50.300">
    <property type="entry name" value="P-loop containing nucleotide triphosphate hydrolases"/>
    <property type="match status" value="1"/>
</dbReference>
<dbReference type="InterPro" id="IPR056884">
    <property type="entry name" value="NPHP3-like_N"/>
</dbReference>
<dbReference type="PRINTS" id="PR01415">
    <property type="entry name" value="ANKYRIN"/>
</dbReference>
<protein>
    <recommendedName>
        <fullName evidence="3">Nephrocystin 3-like N-terminal domain-containing protein</fullName>
    </recommendedName>
</protein>
<dbReference type="PROSITE" id="PS50088">
    <property type="entry name" value="ANK_REPEAT"/>
    <property type="match status" value="4"/>
</dbReference>
<dbReference type="InterPro" id="IPR027417">
    <property type="entry name" value="P-loop_NTPase"/>
</dbReference>
<proteinExistence type="predicted"/>
<evidence type="ECO:0000259" key="3">
    <source>
        <dbReference type="Pfam" id="PF24883"/>
    </source>
</evidence>
<dbReference type="PROSITE" id="PS50297">
    <property type="entry name" value="ANK_REP_REGION"/>
    <property type="match status" value="4"/>
</dbReference>
<sequence>MALRKPARWVKLRKNGSSLLNIVLVRWNTDATAPFWCLDFLERVVLVNCPQASLRVYEPEYLGPFSTKAINDEGSNLLSVLMTWFDESEGSDEALCLDTQQKLIRPILFIAHGLGGLIVEKALLQAKSQEKAHSVATRTFGIIFLGTPHSSDVEPRCDSTWSEATQLSLDDRRRPELSGDFGRGIAKTTRDFMQVFSPLYTIVHLCQDDCFQRTGASDLLADHPRKSFERALIWMSEAAARRLRNFCLGQRYERSLRNTYDNEKLPETCRWPFQEENYRRWKIVSGPACLWIHGQTGTGKTMLCSSIVGDLIKKEQENEVVSFFVSTEAFSGIDTALYVLDSLIYQLVRKGGETAPSSKLLSIHKRIEMLGPPVSADAFRQHLAMILEVLEPQARLVVALDGLQDDEWIKNAMVYEILDANILRDRSYHIRCIVTSNALSSVILHQKQIASIGMGCQVGVQRDIVLFAKARLAFYPQPTTEEGNLLETRARQLCLRANGSFSWVHLMTEVYGRNGQLKEVLENLNSLPSSLQELYRKMLQTVPAWRASTVQSIFSWLLAATRPLKLGELLEALLIEPDWHRPIMNEAYAMESLASKLVKLRFRRCVEGWSKLRKITFDPDSAQSNLLQAHKLLAKTCVLLLDPGNKTIPAYALVDSRPHQLVGAGPTSTLLEYAIANWSTHYRIAESHDQMLAGFLQKSLTNMLDCTYNCRSIIARGEAEVVALLLRNGASVFSTTHTRGETALHLAVAHGSLETIQLLLNNNAEVNATDSLSKRTPLHTAAAFGHLDLVKLLMDYEVDVNAALPQTLETPLHLAVLGGHLQVVKYLLGGVSASSEEFALYDSIVHKPYFQSWSENLLTDYDKSKNIRLEGGLSFHAQEDMQKILSCSKKHADINMSTREGWTALHLAAIRGHDAILQVLIDKGADLAAKGNDQMHTARAGRRKWTLIYREASHRGWRGFERRR</sequence>
<dbReference type="SUPFAM" id="SSF48403">
    <property type="entry name" value="Ankyrin repeat"/>
    <property type="match status" value="1"/>
</dbReference>
<dbReference type="AlphaFoldDB" id="A0A8H3GAV6"/>
<name>A0A8H3GAV6_9LECA</name>
<keyword evidence="2" id="KW-0040">ANK repeat</keyword>
<dbReference type="PANTHER" id="PTHR10039">
    <property type="entry name" value="AMELOGENIN"/>
    <property type="match status" value="1"/>
</dbReference>
<accession>A0A8H3GAV6</accession>
<dbReference type="Proteomes" id="UP000664203">
    <property type="component" value="Unassembled WGS sequence"/>
</dbReference>
<dbReference type="PANTHER" id="PTHR10039:SF14">
    <property type="entry name" value="NACHT DOMAIN-CONTAINING PROTEIN"/>
    <property type="match status" value="1"/>
</dbReference>
<keyword evidence="5" id="KW-1185">Reference proteome</keyword>
<evidence type="ECO:0000256" key="2">
    <source>
        <dbReference type="PROSITE-ProRule" id="PRU00023"/>
    </source>
</evidence>
<dbReference type="InterPro" id="IPR002110">
    <property type="entry name" value="Ankyrin_rpt"/>
</dbReference>
<gene>
    <name evidence="4" type="ORF">ALECFALPRED_006742</name>
</gene>
<feature type="repeat" description="ANK" evidence="2">
    <location>
        <begin position="739"/>
        <end position="771"/>
    </location>
</feature>
<reference evidence="4" key="1">
    <citation type="submission" date="2021-03" db="EMBL/GenBank/DDBJ databases">
        <authorList>
            <person name="Tagirdzhanova G."/>
        </authorList>
    </citation>
    <scope>NUCLEOTIDE SEQUENCE</scope>
</reference>
<feature type="domain" description="Nephrocystin 3-like N-terminal" evidence="3">
    <location>
        <begin position="267"/>
        <end position="436"/>
    </location>
</feature>
<dbReference type="Pfam" id="PF12796">
    <property type="entry name" value="Ank_2"/>
    <property type="match status" value="2"/>
</dbReference>
<dbReference type="OrthoDB" id="195446at2759"/>
<organism evidence="4 5">
    <name type="scientific">Alectoria fallacina</name>
    <dbReference type="NCBI Taxonomy" id="1903189"/>
    <lineage>
        <taxon>Eukaryota</taxon>
        <taxon>Fungi</taxon>
        <taxon>Dikarya</taxon>
        <taxon>Ascomycota</taxon>
        <taxon>Pezizomycotina</taxon>
        <taxon>Lecanoromycetes</taxon>
        <taxon>OSLEUM clade</taxon>
        <taxon>Lecanoromycetidae</taxon>
        <taxon>Lecanorales</taxon>
        <taxon>Lecanorineae</taxon>
        <taxon>Parmeliaceae</taxon>
        <taxon>Alectoria</taxon>
    </lineage>
</organism>
<feature type="repeat" description="ANK" evidence="2">
    <location>
        <begin position="900"/>
        <end position="932"/>
    </location>
</feature>
<feature type="repeat" description="ANK" evidence="2">
    <location>
        <begin position="773"/>
        <end position="805"/>
    </location>
</feature>
<evidence type="ECO:0000313" key="4">
    <source>
        <dbReference type="EMBL" id="CAF9936246.1"/>
    </source>
</evidence>
<dbReference type="SMART" id="SM00248">
    <property type="entry name" value="ANK"/>
    <property type="match status" value="4"/>
</dbReference>
<dbReference type="Pfam" id="PF00023">
    <property type="entry name" value="Ank"/>
    <property type="match status" value="1"/>
</dbReference>
<dbReference type="Pfam" id="PF24883">
    <property type="entry name" value="NPHP3_N"/>
    <property type="match status" value="1"/>
</dbReference>
<dbReference type="SUPFAM" id="SSF52540">
    <property type="entry name" value="P-loop containing nucleoside triphosphate hydrolases"/>
    <property type="match status" value="1"/>
</dbReference>
<feature type="repeat" description="ANK" evidence="2">
    <location>
        <begin position="807"/>
        <end position="828"/>
    </location>
</feature>
<evidence type="ECO:0000256" key="1">
    <source>
        <dbReference type="ARBA" id="ARBA00022737"/>
    </source>
</evidence>
<dbReference type="InterPro" id="IPR036770">
    <property type="entry name" value="Ankyrin_rpt-contain_sf"/>
</dbReference>
<comment type="caution">
    <text evidence="4">The sequence shown here is derived from an EMBL/GenBank/DDBJ whole genome shotgun (WGS) entry which is preliminary data.</text>
</comment>
<keyword evidence="1" id="KW-0677">Repeat</keyword>
<evidence type="ECO:0000313" key="5">
    <source>
        <dbReference type="Proteomes" id="UP000664203"/>
    </source>
</evidence>